<evidence type="ECO:0000256" key="6">
    <source>
        <dbReference type="ARBA" id="ARBA00022840"/>
    </source>
</evidence>
<evidence type="ECO:0000259" key="10">
    <source>
        <dbReference type="Pfam" id="PF01743"/>
    </source>
</evidence>
<keyword evidence="12" id="KW-1185">Reference proteome</keyword>
<dbReference type="CDD" id="cd05398">
    <property type="entry name" value="NT_ClassII-CCAase"/>
    <property type="match status" value="1"/>
</dbReference>
<dbReference type="Gene3D" id="1.10.110.30">
    <property type="match status" value="1"/>
</dbReference>
<evidence type="ECO:0000313" key="11">
    <source>
        <dbReference type="EMBL" id="AZI43979.1"/>
    </source>
</evidence>
<dbReference type="KEGG" id="dph:EHF33_13420"/>
<evidence type="ECO:0000256" key="4">
    <source>
        <dbReference type="ARBA" id="ARBA00022723"/>
    </source>
</evidence>
<keyword evidence="8 9" id="KW-0694">RNA-binding</keyword>
<dbReference type="PANTHER" id="PTHR47545:SF1">
    <property type="entry name" value="MULTIFUNCTIONAL CCA PROTEIN"/>
    <property type="match status" value="1"/>
</dbReference>
<protein>
    <submittedName>
        <fullName evidence="11">CCA tRNA nucleotidyltransferase</fullName>
    </submittedName>
</protein>
<feature type="domain" description="Poly A polymerase head" evidence="10">
    <location>
        <begin position="3"/>
        <end position="129"/>
    </location>
</feature>
<keyword evidence="1 9" id="KW-0808">Transferase</keyword>
<keyword evidence="4" id="KW-0479">Metal-binding</keyword>
<evidence type="ECO:0000256" key="2">
    <source>
        <dbReference type="ARBA" id="ARBA00022694"/>
    </source>
</evidence>
<dbReference type="OrthoDB" id="9805698at2"/>
<evidence type="ECO:0000256" key="3">
    <source>
        <dbReference type="ARBA" id="ARBA00022695"/>
    </source>
</evidence>
<evidence type="ECO:0000256" key="1">
    <source>
        <dbReference type="ARBA" id="ARBA00022679"/>
    </source>
</evidence>
<dbReference type="AlphaFoldDB" id="A0A3G8YF75"/>
<dbReference type="GO" id="GO:0046872">
    <property type="term" value="F:metal ion binding"/>
    <property type="evidence" value="ECO:0007669"/>
    <property type="project" value="UniProtKB-KW"/>
</dbReference>
<dbReference type="GO" id="GO:0008033">
    <property type="term" value="P:tRNA processing"/>
    <property type="evidence" value="ECO:0007669"/>
    <property type="project" value="UniProtKB-KW"/>
</dbReference>
<dbReference type="InterPro" id="IPR050124">
    <property type="entry name" value="tRNA_CCA-adding_enzyme"/>
</dbReference>
<evidence type="ECO:0000256" key="9">
    <source>
        <dbReference type="RuleBase" id="RU003953"/>
    </source>
</evidence>
<dbReference type="GO" id="GO:0005524">
    <property type="term" value="F:ATP binding"/>
    <property type="evidence" value="ECO:0007669"/>
    <property type="project" value="UniProtKB-KW"/>
</dbReference>
<name>A0A3G8YF75_9DEIO</name>
<organism evidence="11 12">
    <name type="scientific">Deinococcus psychrotolerans</name>
    <dbReference type="NCBI Taxonomy" id="2489213"/>
    <lineage>
        <taxon>Bacteria</taxon>
        <taxon>Thermotogati</taxon>
        <taxon>Deinococcota</taxon>
        <taxon>Deinococci</taxon>
        <taxon>Deinococcales</taxon>
        <taxon>Deinococcaceae</taxon>
        <taxon>Deinococcus</taxon>
    </lineage>
</organism>
<sequence>MALVGGAVRDALLGLAPIDLDIVLVGGDVESLARQSGLPFLFHPAYQNATLTLPDGRAADLVSARIERYPQAGASPLPHSGTLSQDVLRRDFSLNALALVIGEATGGQTKPELHDPVGGLADLLNRELRPLHSDSLTDDASRLIRGARLAARLELSASPQLLAQVPSALAVAAQTPRLDAELRLMLSEPRPSQVMERLESWGAAVLLPAGAPRVLAALDALPQRPSDAVYAAGFLSSVADQHMADQHAWQDRLALGPRPAALLRRAMDHEYVSPDSAEATLRGVLRPDAYIPLTGKDVLNLGVPAGPQVGKALARLSGLRQAGRVSSREAEEAELLSHLATLPK</sequence>
<keyword evidence="3" id="KW-0548">Nucleotidyltransferase</keyword>
<dbReference type="Gene3D" id="3.30.460.10">
    <property type="entry name" value="Beta Polymerase, domain 2"/>
    <property type="match status" value="1"/>
</dbReference>
<evidence type="ECO:0000256" key="5">
    <source>
        <dbReference type="ARBA" id="ARBA00022741"/>
    </source>
</evidence>
<keyword evidence="7" id="KW-0460">Magnesium</keyword>
<keyword evidence="2" id="KW-0819">tRNA processing</keyword>
<keyword evidence="6" id="KW-0067">ATP-binding</keyword>
<dbReference type="PANTHER" id="PTHR47545">
    <property type="entry name" value="MULTIFUNCTIONAL CCA PROTEIN"/>
    <property type="match status" value="1"/>
</dbReference>
<dbReference type="InterPro" id="IPR043519">
    <property type="entry name" value="NT_sf"/>
</dbReference>
<dbReference type="Proteomes" id="UP000276417">
    <property type="component" value="Chromosome 1"/>
</dbReference>
<accession>A0A3G8YF75</accession>
<dbReference type="SUPFAM" id="SSF81301">
    <property type="entry name" value="Nucleotidyltransferase"/>
    <property type="match status" value="1"/>
</dbReference>
<dbReference type="GO" id="GO:0016779">
    <property type="term" value="F:nucleotidyltransferase activity"/>
    <property type="evidence" value="ECO:0007669"/>
    <property type="project" value="UniProtKB-KW"/>
</dbReference>
<dbReference type="EMBL" id="CP034183">
    <property type="protein sequence ID" value="AZI43979.1"/>
    <property type="molecule type" value="Genomic_DNA"/>
</dbReference>
<comment type="similarity">
    <text evidence="9">Belongs to the tRNA nucleotidyltransferase/poly(A) polymerase family.</text>
</comment>
<evidence type="ECO:0000313" key="12">
    <source>
        <dbReference type="Proteomes" id="UP000276417"/>
    </source>
</evidence>
<dbReference type="GO" id="GO:0003723">
    <property type="term" value="F:RNA binding"/>
    <property type="evidence" value="ECO:0007669"/>
    <property type="project" value="UniProtKB-KW"/>
</dbReference>
<dbReference type="InterPro" id="IPR002646">
    <property type="entry name" value="PolA_pol_head_dom"/>
</dbReference>
<keyword evidence="5" id="KW-0547">Nucleotide-binding</keyword>
<dbReference type="Pfam" id="PF01743">
    <property type="entry name" value="PolyA_pol"/>
    <property type="match status" value="1"/>
</dbReference>
<gene>
    <name evidence="11" type="ORF">EHF33_13420</name>
</gene>
<evidence type="ECO:0000256" key="7">
    <source>
        <dbReference type="ARBA" id="ARBA00022842"/>
    </source>
</evidence>
<proteinExistence type="inferred from homology"/>
<evidence type="ECO:0000256" key="8">
    <source>
        <dbReference type="ARBA" id="ARBA00022884"/>
    </source>
</evidence>
<dbReference type="SUPFAM" id="SSF81891">
    <property type="entry name" value="Poly A polymerase C-terminal region-like"/>
    <property type="match status" value="1"/>
</dbReference>
<reference evidence="11 12" key="1">
    <citation type="submission" date="2018-11" db="EMBL/GenBank/DDBJ databases">
        <title>Deinococcus shelandsis sp. nov., isolated from South Shetland Islands soil of Antarctica.</title>
        <authorList>
            <person name="Tian J."/>
        </authorList>
    </citation>
    <scope>NUCLEOTIDE SEQUENCE [LARGE SCALE GENOMIC DNA]</scope>
    <source>
        <strain evidence="11 12">S14-83T</strain>
    </source>
</reference>